<accession>A0A0M2SVA1</accession>
<evidence type="ECO:0000313" key="2">
    <source>
        <dbReference type="Proteomes" id="UP000034166"/>
    </source>
</evidence>
<dbReference type="Proteomes" id="UP000034166">
    <property type="component" value="Unassembled WGS sequence"/>
</dbReference>
<organism evidence="1 2">
    <name type="scientific">Mesobacillus campisalis</name>
    <dbReference type="NCBI Taxonomy" id="1408103"/>
    <lineage>
        <taxon>Bacteria</taxon>
        <taxon>Bacillati</taxon>
        <taxon>Bacillota</taxon>
        <taxon>Bacilli</taxon>
        <taxon>Bacillales</taxon>
        <taxon>Bacillaceae</taxon>
        <taxon>Mesobacillus</taxon>
    </lineage>
</organism>
<proteinExistence type="predicted"/>
<keyword evidence="2" id="KW-1185">Reference proteome</keyword>
<dbReference type="EMBL" id="LAYY01000007">
    <property type="protein sequence ID" value="KKK38494.1"/>
    <property type="molecule type" value="Genomic_DNA"/>
</dbReference>
<dbReference type="AlphaFoldDB" id="A0A0M2SVA1"/>
<protein>
    <submittedName>
        <fullName evidence="1">Uncharacterized protein</fullName>
    </submittedName>
</protein>
<comment type="caution">
    <text evidence="1">The sequence shown here is derived from an EMBL/GenBank/DDBJ whole genome shotgun (WGS) entry which is preliminary data.</text>
</comment>
<gene>
    <name evidence="1" type="ORF">WQ57_07760</name>
</gene>
<evidence type="ECO:0000313" key="1">
    <source>
        <dbReference type="EMBL" id="KKK38494.1"/>
    </source>
</evidence>
<dbReference type="PATRIC" id="fig|1408103.3.peg.1746"/>
<reference evidence="1 2" key="1">
    <citation type="submission" date="2015-04" db="EMBL/GenBank/DDBJ databases">
        <title>Taxonomic description and genome sequence of Bacillus campisalis sp. nov., a novel member of the genus Bacillus isolated from solar saltern.</title>
        <authorList>
            <person name="Mathan Kumar R."/>
            <person name="Kaur G."/>
            <person name="Kumar A."/>
            <person name="Singh N.K."/>
            <person name="Kaur N."/>
            <person name="Kumar N."/>
            <person name="Mayilraj S."/>
        </authorList>
    </citation>
    <scope>NUCLEOTIDE SEQUENCE [LARGE SCALE GENOMIC DNA]</scope>
    <source>
        <strain evidence="1 2">SA2-6</strain>
    </source>
</reference>
<sequence length="66" mass="7985">MLFNQIMYYKTLSFYFRNVTHTFHLMKKKSQNPIYTKGFGSFYLGSENVECGKSWTTNHFLWVQNM</sequence>
<name>A0A0M2SVA1_9BACI</name>